<accession>A0ABT3P9Z2</accession>
<evidence type="ECO:0000313" key="3">
    <source>
        <dbReference type="Proteomes" id="UP001142810"/>
    </source>
</evidence>
<name>A0ABT3P9Z2_9ALTE</name>
<proteinExistence type="predicted"/>
<evidence type="ECO:0000313" key="2">
    <source>
        <dbReference type="EMBL" id="MCW8109601.1"/>
    </source>
</evidence>
<sequence>MQFYSPEPLLIAVIGTSPAVITETLFGLHQAKRAHPKHIRVITTSVGKSAFINSDMLGEDGKVNQFCRDYGLPEVDMSEDDIWVVKDDDNVALADVNTMAQHAALADLIIESVRSLTTAVTETEMVAKLPDELLASLEDELSEDEFTPELVREALETLHANRPGFLSLREQKRDGLSYFSAEYEKYQIHASIAGGRKSMTFLLGYAMSLFGRENDTLSHVLVSDPDVERSAEFFYPTISSQKHRIADKEVDFANVEVMLADIPLVKMSMNMPDDIRQSKMTYSETIKQFEKSRNVADIRFYPDCSRPGPRAQTEFKVVCSGEEVWLKTTYFATFWGWAEFHRPVGRNVSSGLALKIVECYLYLLGAKPEGQFADLASAARFIMSQDMLDYDEDFLFGKAKNLTMNEIVAKLEVLNPTERLRGGVMGKNTDRQRHRLVDALKKAFGKNFAEQHAPSKPKGEQHYVFPVGKDSIKVIYDK</sequence>
<dbReference type="Pfam" id="PF09623">
    <property type="entry name" value="Cas_NE0113"/>
    <property type="match status" value="2"/>
</dbReference>
<feature type="domain" description="CRISPR system ring nuclease SSO2081-like" evidence="1">
    <location>
        <begin position="17"/>
        <end position="119"/>
    </location>
</feature>
<dbReference type="Proteomes" id="UP001142810">
    <property type="component" value="Unassembled WGS sequence"/>
</dbReference>
<reference evidence="2" key="1">
    <citation type="submission" date="2022-11" db="EMBL/GenBank/DDBJ databases">
        <title>Alteromonas sp. nov., isolated from sea water of the Qingdao.</title>
        <authorList>
            <person name="Wang Q."/>
        </authorList>
    </citation>
    <scope>NUCLEOTIDE SEQUENCE</scope>
    <source>
        <strain evidence="2">ASW11-7</strain>
    </source>
</reference>
<dbReference type="RefSeq" id="WP_265618391.1">
    <property type="nucleotide sequence ID" value="NZ_JAPFRD010000011.1"/>
</dbReference>
<dbReference type="EMBL" id="JAPFRD010000011">
    <property type="protein sequence ID" value="MCW8109601.1"/>
    <property type="molecule type" value="Genomic_DNA"/>
</dbReference>
<dbReference type="NCBIfam" id="TIGR02584">
    <property type="entry name" value="cas_NE0113"/>
    <property type="match status" value="1"/>
</dbReference>
<feature type="domain" description="CRISPR system ring nuclease SSO2081-like" evidence="1">
    <location>
        <begin position="186"/>
        <end position="280"/>
    </location>
</feature>
<dbReference type="InterPro" id="IPR019092">
    <property type="entry name" value="SSO2081-like_dom"/>
</dbReference>
<comment type="caution">
    <text evidence="2">The sequence shown here is derived from an EMBL/GenBank/DDBJ whole genome shotgun (WGS) entry which is preliminary data.</text>
</comment>
<protein>
    <submittedName>
        <fullName evidence="2">CRISPR-associated ring nuclease Csm6</fullName>
    </submittedName>
</protein>
<gene>
    <name evidence="2" type="primary">csm6</name>
    <name evidence="2" type="ORF">OPS25_13915</name>
</gene>
<keyword evidence="3" id="KW-1185">Reference proteome</keyword>
<organism evidence="2 3">
    <name type="scientific">Alteromonas aquimaris</name>
    <dbReference type="NCBI Taxonomy" id="2998417"/>
    <lineage>
        <taxon>Bacteria</taxon>
        <taxon>Pseudomonadati</taxon>
        <taxon>Pseudomonadota</taxon>
        <taxon>Gammaproteobacteria</taxon>
        <taxon>Alteromonadales</taxon>
        <taxon>Alteromonadaceae</taxon>
        <taxon>Alteromonas/Salinimonas group</taxon>
        <taxon>Alteromonas</taxon>
    </lineage>
</organism>
<dbReference type="InterPro" id="IPR013413">
    <property type="entry name" value="CRISPR-assoc_prot_NE0113"/>
</dbReference>
<evidence type="ECO:0000259" key="1">
    <source>
        <dbReference type="Pfam" id="PF09623"/>
    </source>
</evidence>